<name>M3EUW5_LEPIR</name>
<protein>
    <submittedName>
        <fullName evidence="1">PF07614 family protein</fullName>
    </submittedName>
</protein>
<dbReference type="AlphaFoldDB" id="M3EUW5"/>
<evidence type="ECO:0000313" key="2">
    <source>
        <dbReference type="Proteomes" id="UP000011754"/>
    </source>
</evidence>
<evidence type="ECO:0000313" key="1">
    <source>
        <dbReference type="EMBL" id="EMF41606.1"/>
    </source>
</evidence>
<reference evidence="1 2" key="1">
    <citation type="submission" date="2013-01" db="EMBL/GenBank/DDBJ databases">
        <authorList>
            <person name="Harkins D.M."/>
            <person name="Durkin A.S."/>
            <person name="Brinkac L.M."/>
            <person name="Haft D.H."/>
            <person name="Selengut J.D."/>
            <person name="Sanka R."/>
            <person name="DePew J."/>
            <person name="Purushe J."/>
            <person name="Hartskeerl R.A."/>
            <person name="Ahmed A."/>
            <person name="van der Linden H."/>
            <person name="Goris M.G.A."/>
            <person name="Vinetz J.M."/>
            <person name="Sutton G.G."/>
            <person name="Nierman W.C."/>
            <person name="Fouts D.E."/>
        </authorList>
    </citation>
    <scope>NUCLEOTIDE SEQUENCE [LARGE SCALE GENOMIC DNA]</scope>
    <source>
        <strain evidence="1 2">TE 1992</strain>
    </source>
</reference>
<dbReference type="InterPro" id="IPR011471">
    <property type="entry name" value="DUF1577"/>
</dbReference>
<accession>M3EUW5</accession>
<dbReference type="Proteomes" id="UP000011754">
    <property type="component" value="Unassembled WGS sequence"/>
</dbReference>
<gene>
    <name evidence="1" type="ORF">LEP1GSC067_3312</name>
</gene>
<sequence length="392" mass="44759">MKNYGNNSEKKREKETISDPTKKFHIISKFLVQTDIIAQTSNSLKQIVKILQVSKDATKILVQTQTPNALPLNSHVTLAKLLAKYVELSCEVIDEKPNNQFILSVSEISIASKERSLNRIVPPEGTVWITNIRTSKTTIDANLFNIPTSVKVNFADYETKLKSKYDFLKVDVFGTIGDKFDLVKKTRKILYISNTQKEQSYAAYNQEDFIDYAAELGDEEDVHKRIIEYANQKIKSELIVPVIYLSHEEQAIPIGFVHAQNRSREIDILEVMEIKTLTFEMVDRIRESNTILVKERFPIVNISTGGLKVKINHPDLNQDFIKRAGFTFDIFFKMQAPLTAFGVIRSVTKDTEGNLYVGLSIEGNSYRPGERKKYIDNVNRLLVEANPIQSQF</sequence>
<organism evidence="1 2">
    <name type="scientific">Leptospira interrogans serovar Lora str. TE 1992</name>
    <dbReference type="NCBI Taxonomy" id="1193028"/>
    <lineage>
        <taxon>Bacteria</taxon>
        <taxon>Pseudomonadati</taxon>
        <taxon>Spirochaetota</taxon>
        <taxon>Spirochaetia</taxon>
        <taxon>Leptospirales</taxon>
        <taxon>Leptospiraceae</taxon>
        <taxon>Leptospira</taxon>
    </lineage>
</organism>
<comment type="caution">
    <text evidence="1">The sequence shown here is derived from an EMBL/GenBank/DDBJ whole genome shotgun (WGS) entry which is preliminary data.</text>
</comment>
<dbReference type="EMBL" id="AKWW02000058">
    <property type="protein sequence ID" value="EMF41606.1"/>
    <property type="molecule type" value="Genomic_DNA"/>
</dbReference>
<dbReference type="Pfam" id="PF07614">
    <property type="entry name" value="DUF1577"/>
    <property type="match status" value="1"/>
</dbReference>
<proteinExistence type="predicted"/>